<sequence>MASSRVVVAVALLVAAVLAAFAALAPACEGARVMREGAAVVGKMSSYQPPVRHKPPVPPSGPSHRHNKRATVPRKRKHFPPSGPSYHDPHS</sequence>
<feature type="signal peptide" evidence="2">
    <location>
        <begin position="1"/>
        <end position="30"/>
    </location>
</feature>
<feature type="region of interest" description="Disordered" evidence="1">
    <location>
        <begin position="45"/>
        <end position="91"/>
    </location>
</feature>
<feature type="compositionally biased region" description="Basic residues" evidence="1">
    <location>
        <begin position="63"/>
        <end position="79"/>
    </location>
</feature>
<dbReference type="HOGENOM" id="CLU_2444324_0_0_1"/>
<name>A0A0D9YLZ2_9ORYZ</name>
<evidence type="ECO:0000256" key="1">
    <source>
        <dbReference type="SAM" id="MobiDB-lite"/>
    </source>
</evidence>
<proteinExistence type="predicted"/>
<protein>
    <submittedName>
        <fullName evidence="3">Uncharacterized protein</fullName>
    </submittedName>
</protein>
<evidence type="ECO:0000256" key="2">
    <source>
        <dbReference type="SAM" id="SignalP"/>
    </source>
</evidence>
<reference evidence="3" key="1">
    <citation type="submission" date="2015-04" db="UniProtKB">
        <authorList>
            <consortium name="EnsemblPlants"/>
        </authorList>
    </citation>
    <scope>IDENTIFICATION</scope>
</reference>
<keyword evidence="2" id="KW-0732">Signal</keyword>
<evidence type="ECO:0000313" key="3">
    <source>
        <dbReference type="EnsemblPlants" id="OGLUM02G02740.1"/>
    </source>
</evidence>
<dbReference type="Gramene" id="OGLUM02G02740.1">
    <property type="protein sequence ID" value="OGLUM02G02740.1"/>
    <property type="gene ID" value="OGLUM02G02740"/>
</dbReference>
<dbReference type="EnsemblPlants" id="OGLUM02G02740.1">
    <property type="protein sequence ID" value="OGLUM02G02740.1"/>
    <property type="gene ID" value="OGLUM02G02740"/>
</dbReference>
<organism evidence="3">
    <name type="scientific">Oryza glumipatula</name>
    <dbReference type="NCBI Taxonomy" id="40148"/>
    <lineage>
        <taxon>Eukaryota</taxon>
        <taxon>Viridiplantae</taxon>
        <taxon>Streptophyta</taxon>
        <taxon>Embryophyta</taxon>
        <taxon>Tracheophyta</taxon>
        <taxon>Spermatophyta</taxon>
        <taxon>Magnoliopsida</taxon>
        <taxon>Liliopsida</taxon>
        <taxon>Poales</taxon>
        <taxon>Poaceae</taxon>
        <taxon>BOP clade</taxon>
        <taxon>Oryzoideae</taxon>
        <taxon>Oryzeae</taxon>
        <taxon>Oryzinae</taxon>
        <taxon>Oryza</taxon>
    </lineage>
</organism>
<reference evidence="3" key="2">
    <citation type="submission" date="2018-05" db="EMBL/GenBank/DDBJ databases">
        <title>OgluRS3 (Oryza glumaepatula Reference Sequence Version 3).</title>
        <authorList>
            <person name="Zhang J."/>
            <person name="Kudrna D."/>
            <person name="Lee S."/>
            <person name="Talag J."/>
            <person name="Welchert J."/>
            <person name="Wing R.A."/>
        </authorList>
    </citation>
    <scope>NUCLEOTIDE SEQUENCE [LARGE SCALE GENOMIC DNA]</scope>
</reference>
<dbReference type="Proteomes" id="UP000026961">
    <property type="component" value="Chromosome 2"/>
</dbReference>
<accession>A0A0D9YLZ2</accession>
<dbReference type="AlphaFoldDB" id="A0A0D9YLZ2"/>
<feature type="chain" id="PRO_5002351300" evidence="2">
    <location>
        <begin position="31"/>
        <end position="91"/>
    </location>
</feature>
<evidence type="ECO:0000313" key="4">
    <source>
        <dbReference type="Proteomes" id="UP000026961"/>
    </source>
</evidence>
<keyword evidence="4" id="KW-1185">Reference proteome</keyword>